<keyword evidence="3" id="KW-1185">Reference proteome</keyword>
<feature type="signal peptide" evidence="1">
    <location>
        <begin position="1"/>
        <end position="25"/>
    </location>
</feature>
<reference evidence="2 3" key="1">
    <citation type="submission" date="2018-10" db="EMBL/GenBank/DDBJ databases">
        <title>Ulvibacterium marinum gen. nov., sp. nov., a novel marine bacterium of the family Flavobacteriaceae, isolated from a culture of the green alga Ulva prolifera.</title>
        <authorList>
            <person name="Zhang Z."/>
        </authorList>
    </citation>
    <scope>NUCLEOTIDE SEQUENCE [LARGE SCALE GENOMIC DNA]</scope>
    <source>
        <strain evidence="2 3">CCMM003</strain>
    </source>
</reference>
<accession>A0A3B0C698</accession>
<dbReference type="PROSITE" id="PS51257">
    <property type="entry name" value="PROKAR_LIPOPROTEIN"/>
    <property type="match status" value="1"/>
</dbReference>
<dbReference type="AlphaFoldDB" id="A0A3B0C698"/>
<evidence type="ECO:0000256" key="1">
    <source>
        <dbReference type="SAM" id="SignalP"/>
    </source>
</evidence>
<organism evidence="2 3">
    <name type="scientific">Ulvibacterium marinum</name>
    <dbReference type="NCBI Taxonomy" id="2419782"/>
    <lineage>
        <taxon>Bacteria</taxon>
        <taxon>Pseudomonadati</taxon>
        <taxon>Bacteroidota</taxon>
        <taxon>Flavobacteriia</taxon>
        <taxon>Flavobacteriales</taxon>
        <taxon>Flavobacteriaceae</taxon>
        <taxon>Ulvibacterium</taxon>
    </lineage>
</organism>
<dbReference type="Proteomes" id="UP000276603">
    <property type="component" value="Unassembled WGS sequence"/>
</dbReference>
<protein>
    <recommendedName>
        <fullName evidence="4">Lipocalin-like domain-containing protein</fullName>
    </recommendedName>
</protein>
<keyword evidence="1" id="KW-0732">Signal</keyword>
<feature type="chain" id="PRO_5017306471" description="Lipocalin-like domain-containing protein" evidence="1">
    <location>
        <begin position="26"/>
        <end position="589"/>
    </location>
</feature>
<dbReference type="RefSeq" id="WP_120712522.1">
    <property type="nucleotide sequence ID" value="NZ_RBCJ01000003.1"/>
</dbReference>
<comment type="caution">
    <text evidence="2">The sequence shown here is derived from an EMBL/GenBank/DDBJ whole genome shotgun (WGS) entry which is preliminary data.</text>
</comment>
<evidence type="ECO:0000313" key="2">
    <source>
        <dbReference type="EMBL" id="RKN79714.1"/>
    </source>
</evidence>
<gene>
    <name evidence="2" type="ORF">D7Z94_15610</name>
</gene>
<evidence type="ECO:0008006" key="4">
    <source>
        <dbReference type="Google" id="ProtNLM"/>
    </source>
</evidence>
<evidence type="ECO:0000313" key="3">
    <source>
        <dbReference type="Proteomes" id="UP000276603"/>
    </source>
</evidence>
<dbReference type="EMBL" id="RBCJ01000003">
    <property type="protein sequence ID" value="RKN79714.1"/>
    <property type="molecule type" value="Genomic_DNA"/>
</dbReference>
<dbReference type="OrthoDB" id="832379at2"/>
<sequence>MRKFLNYTLYTSLLMIALTFSSCQTEYEELPGENEQETIMASSSTAQLVEKTVSNDGSFDNIVDGSSCFNVRFPYTVEVNGLELTINEVKDLELIEEIFDALDDDEDILEILFPITITLGDFTEITINGEGDLREWAEKCIEGGDDDDIECIDFVYPITLFTFDINKQQTGNVAVESDMEMRRFFAGLDEEDLISIQFPVTLKLFDGTEIVVDSNAELANAIENAKEACDEDDDNDYNDDDFDEERLDFCLTQCSWLVKEVKRDGTDQTDQYFEYLMNFKEDGSVTVKDREGNNLEGTWSTRASDDGALLKMEFDVLVDFSLEWLVYEIEEHKIKLYAGEGNRIIMQQRCEDDTNPDGLREILKECSWIIKKVVVDNEEIRRLLGYEFQFMPEGIVTLSNGDMVSEGTWEITMNAQERLVMAINIGQEPGVSFEWPIADLKDDRLKFEIPEIDYELILQRVCNDNANDGDVPEIRNVMMGGEWMVAQYSEGDFDETDNYAAYTFAFQAEHMIAVTTGDTGPTLPGLWRVIRNSDGKLKVYLNLGDTDPLGELTEDWDFVSISEDGNRIELKDISGDDESITTLVFERKQ</sequence>
<name>A0A3B0C698_9FLAO</name>
<proteinExistence type="predicted"/>